<proteinExistence type="predicted"/>
<sequence length="141" mass="16347">MGWNENFIALLEEEFKKLKARNSRISMRGFARILGVSASTVFRVMSGDLQVSSERALQMVSKLNVEPDRLNDLIFLMNHPYKITKSDKVTDNHRFVFRGSKNEFELYRNELYGLLMRLKIQSVASAQDADFELKIDLLDPE</sequence>
<dbReference type="AlphaFoldDB" id="A0A150WEL8"/>
<gene>
    <name evidence="2" type="ORF">AZI86_17055</name>
</gene>
<evidence type="ECO:0000259" key="1">
    <source>
        <dbReference type="PROSITE" id="PS50943"/>
    </source>
</evidence>
<evidence type="ECO:0000313" key="2">
    <source>
        <dbReference type="EMBL" id="KYG61422.1"/>
    </source>
</evidence>
<name>A0A150WEL8_BDEBC</name>
<dbReference type="RefSeq" id="WP_061836504.1">
    <property type="nucleotide sequence ID" value="NZ_LUKE01000006.1"/>
</dbReference>
<protein>
    <recommendedName>
        <fullName evidence="1">HTH cro/C1-type domain-containing protein</fullName>
    </recommendedName>
</protein>
<comment type="caution">
    <text evidence="2">The sequence shown here is derived from an EMBL/GenBank/DDBJ whole genome shotgun (WGS) entry which is preliminary data.</text>
</comment>
<dbReference type="PROSITE" id="PS50943">
    <property type="entry name" value="HTH_CROC1"/>
    <property type="match status" value="1"/>
</dbReference>
<dbReference type="CDD" id="cd00093">
    <property type="entry name" value="HTH_XRE"/>
    <property type="match status" value="1"/>
</dbReference>
<feature type="domain" description="HTH cro/C1-type" evidence="1">
    <location>
        <begin position="25"/>
        <end position="70"/>
    </location>
</feature>
<dbReference type="GO" id="GO:0003677">
    <property type="term" value="F:DNA binding"/>
    <property type="evidence" value="ECO:0007669"/>
    <property type="project" value="InterPro"/>
</dbReference>
<dbReference type="Proteomes" id="UP000075320">
    <property type="component" value="Unassembled WGS sequence"/>
</dbReference>
<keyword evidence="3" id="KW-1185">Reference proteome</keyword>
<dbReference type="InterPro" id="IPR001387">
    <property type="entry name" value="Cro/C1-type_HTH"/>
</dbReference>
<reference evidence="2 3" key="1">
    <citation type="submission" date="2016-03" db="EMBL/GenBank/DDBJ databases">
        <authorList>
            <person name="Ploux O."/>
        </authorList>
    </citation>
    <scope>NUCLEOTIDE SEQUENCE [LARGE SCALE GENOMIC DNA]</scope>
    <source>
        <strain evidence="2 3">R0</strain>
    </source>
</reference>
<dbReference type="InterPro" id="IPR010982">
    <property type="entry name" value="Lambda_DNA-bd_dom_sf"/>
</dbReference>
<dbReference type="EMBL" id="LUKE01000006">
    <property type="protein sequence ID" value="KYG61422.1"/>
    <property type="molecule type" value="Genomic_DNA"/>
</dbReference>
<evidence type="ECO:0000313" key="3">
    <source>
        <dbReference type="Proteomes" id="UP000075320"/>
    </source>
</evidence>
<organism evidence="2 3">
    <name type="scientific">Bdellovibrio bacteriovorus</name>
    <dbReference type="NCBI Taxonomy" id="959"/>
    <lineage>
        <taxon>Bacteria</taxon>
        <taxon>Pseudomonadati</taxon>
        <taxon>Bdellovibrionota</taxon>
        <taxon>Bdellovibrionia</taxon>
        <taxon>Bdellovibrionales</taxon>
        <taxon>Pseudobdellovibrionaceae</taxon>
        <taxon>Bdellovibrio</taxon>
    </lineage>
</organism>
<dbReference type="SUPFAM" id="SSF47413">
    <property type="entry name" value="lambda repressor-like DNA-binding domains"/>
    <property type="match status" value="1"/>
</dbReference>
<accession>A0A150WEL8</accession>